<evidence type="ECO:0000313" key="8">
    <source>
        <dbReference type="Proteomes" id="UP000838324"/>
    </source>
</evidence>
<sequence>MKHQFIEALANHSLDALRRIPKSDLHNHAGRGGNIKYIGDWVNTTILPPSSKFGSLGEMQQWFVSHVKSLCPGIQGYLKRVEASFVQATDDGIERLALSYGIDEIDALGGMEAFIHTMDGFSHQYAPQTQFLPELAFDSRSNVDEALDRLDEILSYHWFKSVDICGPELAQPIRNFRPLYRRAKTAGLVLRAHSGEFGTADDVMEAVEELELHEVHHGIAAAHSLQVMNWLAGHRITLHVCPTSNVMLGRTEDYSTHPIRALYDAGIPVTLNTDDLLIFNQSVSEEYLNLYSSGLMSANELNDIRETGLRK</sequence>
<dbReference type="GO" id="GO:0000034">
    <property type="term" value="F:adenine deaminase activity"/>
    <property type="evidence" value="ECO:0007669"/>
    <property type="project" value="UniProtKB-EC"/>
</dbReference>
<organism evidence="7 8">
    <name type="scientific">Paenibacillus auburnensis</name>
    <dbReference type="NCBI Taxonomy" id="2905649"/>
    <lineage>
        <taxon>Bacteria</taxon>
        <taxon>Bacillati</taxon>
        <taxon>Bacillota</taxon>
        <taxon>Bacilli</taxon>
        <taxon>Bacillales</taxon>
        <taxon>Paenibacillaceae</taxon>
        <taxon>Paenibacillus</taxon>
    </lineage>
</organism>
<dbReference type="Proteomes" id="UP000838324">
    <property type="component" value="Unassembled WGS sequence"/>
</dbReference>
<dbReference type="RefSeq" id="WP_236331321.1">
    <property type="nucleotide sequence ID" value="NZ_CAKMMG010000001.1"/>
</dbReference>
<evidence type="ECO:0000259" key="6">
    <source>
        <dbReference type="Pfam" id="PF00962"/>
    </source>
</evidence>
<comment type="caution">
    <text evidence="7">The sequence shown here is derived from an EMBL/GenBank/DDBJ whole genome shotgun (WGS) entry which is preliminary data.</text>
</comment>
<protein>
    <submittedName>
        <fullName evidence="7">Adenine deaminase</fullName>
        <ecNumber evidence="7">3.5.4.2</ecNumber>
    </submittedName>
</protein>
<keyword evidence="8" id="KW-1185">Reference proteome</keyword>
<name>A0ABN8FWT2_9BACL</name>
<gene>
    <name evidence="7" type="primary">AAH1</name>
    <name evidence="7" type="ORF">PAECIP111892_01410</name>
</gene>
<dbReference type="PANTHER" id="PTHR43114:SF6">
    <property type="entry name" value="ADENINE DEAMINASE"/>
    <property type="match status" value="1"/>
</dbReference>
<dbReference type="EMBL" id="CAKMMG010000001">
    <property type="protein sequence ID" value="CAH1194101.1"/>
    <property type="molecule type" value="Genomic_DNA"/>
</dbReference>
<dbReference type="InterPro" id="IPR006330">
    <property type="entry name" value="Ado/ade_deaminase"/>
</dbReference>
<dbReference type="InterPro" id="IPR001365">
    <property type="entry name" value="A_deaminase_dom"/>
</dbReference>
<dbReference type="SUPFAM" id="SSF51556">
    <property type="entry name" value="Metallo-dependent hydrolases"/>
    <property type="match status" value="1"/>
</dbReference>
<dbReference type="PANTHER" id="PTHR43114">
    <property type="entry name" value="ADENINE DEAMINASE"/>
    <property type="match status" value="1"/>
</dbReference>
<reference evidence="7" key="1">
    <citation type="submission" date="2022-01" db="EMBL/GenBank/DDBJ databases">
        <authorList>
            <person name="Criscuolo A."/>
        </authorList>
    </citation>
    <scope>NUCLEOTIDE SEQUENCE</scope>
    <source>
        <strain evidence="7">CIP111892</strain>
    </source>
</reference>
<comment type="cofactor">
    <cofactor evidence="1">
        <name>Zn(2+)</name>
        <dbReference type="ChEBI" id="CHEBI:29105"/>
    </cofactor>
</comment>
<keyword evidence="3" id="KW-0479">Metal-binding</keyword>
<keyword evidence="4 7" id="KW-0378">Hydrolase</keyword>
<evidence type="ECO:0000256" key="4">
    <source>
        <dbReference type="ARBA" id="ARBA00022801"/>
    </source>
</evidence>
<evidence type="ECO:0000256" key="1">
    <source>
        <dbReference type="ARBA" id="ARBA00001947"/>
    </source>
</evidence>
<feature type="domain" description="Adenosine deaminase" evidence="6">
    <location>
        <begin position="160"/>
        <end position="308"/>
    </location>
</feature>
<proteinExistence type="inferred from homology"/>
<evidence type="ECO:0000313" key="7">
    <source>
        <dbReference type="EMBL" id="CAH1194101.1"/>
    </source>
</evidence>
<dbReference type="InterPro" id="IPR032466">
    <property type="entry name" value="Metal_Hydrolase"/>
</dbReference>
<dbReference type="EC" id="3.5.4.2" evidence="7"/>
<evidence type="ECO:0000256" key="2">
    <source>
        <dbReference type="ARBA" id="ARBA00006676"/>
    </source>
</evidence>
<dbReference type="Gene3D" id="3.20.20.140">
    <property type="entry name" value="Metal-dependent hydrolases"/>
    <property type="match status" value="1"/>
</dbReference>
<comment type="similarity">
    <text evidence="2">Belongs to the metallo-dependent hydrolases superfamily. Adenosine and AMP deaminases family.</text>
</comment>
<evidence type="ECO:0000256" key="3">
    <source>
        <dbReference type="ARBA" id="ARBA00022723"/>
    </source>
</evidence>
<dbReference type="Pfam" id="PF00962">
    <property type="entry name" value="A_deaminase"/>
    <property type="match status" value="1"/>
</dbReference>
<accession>A0ABN8FWT2</accession>
<keyword evidence="5" id="KW-0862">Zinc</keyword>
<evidence type="ECO:0000256" key="5">
    <source>
        <dbReference type="ARBA" id="ARBA00022833"/>
    </source>
</evidence>